<dbReference type="InterPro" id="IPR014756">
    <property type="entry name" value="Ig_E-set"/>
</dbReference>
<protein>
    <recommendedName>
        <fullName evidence="2">Arrestin-like N-terminal domain-containing protein</fullName>
    </recommendedName>
</protein>
<dbReference type="InterPro" id="IPR014752">
    <property type="entry name" value="Arrestin-like_C"/>
</dbReference>
<sequence length="469" mass="52051">MSVKILLDQSGKYTNLDVIKGRVILRLFQPSKISYVIVKLEGEARTRLQGVNPDSNRPENFLEIHKLLYKMQRVFPPPNVQVNPREKMSFQLAPGSYEYPFEFKIPFNNSCLANIQAHGPSTPFNMAGFNIEVSKSAPHHVKTTLPPTMHQSQEAGIRYFVKATVNVPSLFKENPRAITYFSFDPIEPPRPKSDGEAYARRQHQFNDNPEQPKRKFSLKLGAAPTPPPVTNAQLARFSIDVRMPNPSVLTCGKDIPLRVLIKQQSPRSGPLYLKTFQIELVGHTNWVLNSASNLHYTIGIETDAEGAETELTRELWAGHTLPDAVCPSFVTCNIERYYELVVSVGLSYGSTIPGQDQFVVLPLRHRVEVFSGIRPPDELLKRVAEQRVRPQPPTQAATAPPGGLPAYSAGPSNLPPGSGQHPEDPYLDAPPSYEDAMAENIRPLDGPRPGYNPQPAHGGAQGGLFDEKS</sequence>
<dbReference type="PANTHER" id="PTHR11188">
    <property type="entry name" value="ARRESTIN DOMAIN CONTAINING PROTEIN"/>
    <property type="match status" value="1"/>
</dbReference>
<organism evidence="3 4">
    <name type="scientific">Microthyrium microscopicum</name>
    <dbReference type="NCBI Taxonomy" id="703497"/>
    <lineage>
        <taxon>Eukaryota</taxon>
        <taxon>Fungi</taxon>
        <taxon>Dikarya</taxon>
        <taxon>Ascomycota</taxon>
        <taxon>Pezizomycotina</taxon>
        <taxon>Dothideomycetes</taxon>
        <taxon>Dothideomycetes incertae sedis</taxon>
        <taxon>Microthyriales</taxon>
        <taxon>Microthyriaceae</taxon>
        <taxon>Microthyrium</taxon>
    </lineage>
</organism>
<feature type="compositionally biased region" description="Low complexity" evidence="1">
    <location>
        <begin position="394"/>
        <end position="406"/>
    </location>
</feature>
<feature type="domain" description="Arrestin-like N-terminal" evidence="2">
    <location>
        <begin position="5"/>
        <end position="174"/>
    </location>
</feature>
<dbReference type="SUPFAM" id="SSF81296">
    <property type="entry name" value="E set domains"/>
    <property type="match status" value="1"/>
</dbReference>
<dbReference type="CDD" id="cd22952">
    <property type="entry name" value="ART10-like"/>
    <property type="match status" value="1"/>
</dbReference>
<dbReference type="AlphaFoldDB" id="A0A6A6TXN7"/>
<proteinExistence type="predicted"/>
<reference evidence="3" key="1">
    <citation type="journal article" date="2020" name="Stud. Mycol.">
        <title>101 Dothideomycetes genomes: a test case for predicting lifestyles and emergence of pathogens.</title>
        <authorList>
            <person name="Haridas S."/>
            <person name="Albert R."/>
            <person name="Binder M."/>
            <person name="Bloem J."/>
            <person name="Labutti K."/>
            <person name="Salamov A."/>
            <person name="Andreopoulos B."/>
            <person name="Baker S."/>
            <person name="Barry K."/>
            <person name="Bills G."/>
            <person name="Bluhm B."/>
            <person name="Cannon C."/>
            <person name="Castanera R."/>
            <person name="Culley D."/>
            <person name="Daum C."/>
            <person name="Ezra D."/>
            <person name="Gonzalez J."/>
            <person name="Henrissat B."/>
            <person name="Kuo A."/>
            <person name="Liang C."/>
            <person name="Lipzen A."/>
            <person name="Lutzoni F."/>
            <person name="Magnuson J."/>
            <person name="Mondo S."/>
            <person name="Nolan M."/>
            <person name="Ohm R."/>
            <person name="Pangilinan J."/>
            <person name="Park H.-J."/>
            <person name="Ramirez L."/>
            <person name="Alfaro M."/>
            <person name="Sun H."/>
            <person name="Tritt A."/>
            <person name="Yoshinaga Y."/>
            <person name="Zwiers L.-H."/>
            <person name="Turgeon B."/>
            <person name="Goodwin S."/>
            <person name="Spatafora J."/>
            <person name="Crous P."/>
            <person name="Grigoriev I."/>
        </authorList>
    </citation>
    <scope>NUCLEOTIDE SEQUENCE</scope>
    <source>
        <strain evidence="3">CBS 115976</strain>
    </source>
</reference>
<accession>A0A6A6TXN7</accession>
<dbReference type="GO" id="GO:0005829">
    <property type="term" value="C:cytosol"/>
    <property type="evidence" value="ECO:0007669"/>
    <property type="project" value="TreeGrafter"/>
</dbReference>
<dbReference type="EMBL" id="MU004243">
    <property type="protein sequence ID" value="KAF2664206.1"/>
    <property type="molecule type" value="Genomic_DNA"/>
</dbReference>
<evidence type="ECO:0000259" key="2">
    <source>
        <dbReference type="Pfam" id="PF00339"/>
    </source>
</evidence>
<dbReference type="PANTHER" id="PTHR11188:SF166">
    <property type="entry name" value="ARRESTIN (OR S-ANTIGEN), N-TERMINAL DOMAIN PROTEIN (AFU_ORTHOLOGUE AFUA_7G02050)"/>
    <property type="match status" value="1"/>
</dbReference>
<dbReference type="GO" id="GO:0005886">
    <property type="term" value="C:plasma membrane"/>
    <property type="evidence" value="ECO:0007669"/>
    <property type="project" value="TreeGrafter"/>
</dbReference>
<dbReference type="Proteomes" id="UP000799302">
    <property type="component" value="Unassembled WGS sequence"/>
</dbReference>
<keyword evidence="4" id="KW-1185">Reference proteome</keyword>
<evidence type="ECO:0000313" key="4">
    <source>
        <dbReference type="Proteomes" id="UP000799302"/>
    </source>
</evidence>
<dbReference type="OrthoDB" id="3365616at2759"/>
<evidence type="ECO:0000256" key="1">
    <source>
        <dbReference type="SAM" id="MobiDB-lite"/>
    </source>
</evidence>
<dbReference type="GO" id="GO:0031625">
    <property type="term" value="F:ubiquitin protein ligase binding"/>
    <property type="evidence" value="ECO:0007669"/>
    <property type="project" value="TreeGrafter"/>
</dbReference>
<dbReference type="GO" id="GO:0030674">
    <property type="term" value="F:protein-macromolecule adaptor activity"/>
    <property type="evidence" value="ECO:0007669"/>
    <property type="project" value="TreeGrafter"/>
</dbReference>
<dbReference type="InterPro" id="IPR050357">
    <property type="entry name" value="Arrestin_domain-protein"/>
</dbReference>
<feature type="region of interest" description="Disordered" evidence="1">
    <location>
        <begin position="385"/>
        <end position="469"/>
    </location>
</feature>
<gene>
    <name evidence="3" type="ORF">BT63DRAFT_103317</name>
</gene>
<dbReference type="Pfam" id="PF00339">
    <property type="entry name" value="Arrestin_N"/>
    <property type="match status" value="1"/>
</dbReference>
<name>A0A6A6TXN7_9PEZI</name>
<dbReference type="InterPro" id="IPR011021">
    <property type="entry name" value="Arrestin-like_N"/>
</dbReference>
<dbReference type="GO" id="GO:0070086">
    <property type="term" value="P:ubiquitin-dependent endocytosis"/>
    <property type="evidence" value="ECO:0007669"/>
    <property type="project" value="TreeGrafter"/>
</dbReference>
<evidence type="ECO:0000313" key="3">
    <source>
        <dbReference type="EMBL" id="KAF2664206.1"/>
    </source>
</evidence>
<dbReference type="Gene3D" id="2.60.40.640">
    <property type="match status" value="1"/>
</dbReference>